<evidence type="ECO:0000256" key="1">
    <source>
        <dbReference type="SAM" id="Phobius"/>
    </source>
</evidence>
<keyword evidence="3" id="KW-1185">Reference proteome</keyword>
<reference evidence="2 3" key="1">
    <citation type="submission" date="2014-10" db="EMBL/GenBank/DDBJ databases">
        <title>Draft genome sequence of Actinoplanes utahensis NRRL 12052.</title>
        <authorList>
            <person name="Velasco-Bucheli B."/>
            <person name="del Cerro C."/>
            <person name="Hormigo D."/>
            <person name="Garcia J.L."/>
            <person name="Acebal C."/>
            <person name="Arroyo M."/>
            <person name="de la Mata I."/>
        </authorList>
    </citation>
    <scope>NUCLEOTIDE SEQUENCE [LARGE SCALE GENOMIC DNA]</scope>
    <source>
        <strain evidence="2 3">NRRL 12052</strain>
    </source>
</reference>
<name>A0A0A6URE1_ACTUT</name>
<evidence type="ECO:0000313" key="3">
    <source>
        <dbReference type="Proteomes" id="UP000054537"/>
    </source>
</evidence>
<accession>A0A0A6URE1</accession>
<gene>
    <name evidence="2" type="ORF">MB27_10990</name>
</gene>
<feature type="transmembrane region" description="Helical" evidence="1">
    <location>
        <begin position="26"/>
        <end position="47"/>
    </location>
</feature>
<evidence type="ECO:0000313" key="2">
    <source>
        <dbReference type="EMBL" id="KHD77593.1"/>
    </source>
</evidence>
<proteinExistence type="predicted"/>
<keyword evidence="1" id="KW-1133">Transmembrane helix</keyword>
<dbReference type="STRING" id="1869.MB27_10990"/>
<sequence>MWLNIVFTVALTIVSGVIVNKITTKFTWALLGGLVVIGVGLAVVTWFDKRSPAPAGPPPSAPPAGRFENVTITDSPLSAVGERNVVQIGSGNAASPGEGGTAVAGRRNGLLAAVVSLIVAVAVVGGTWLWDRAASAPAKAGSAGQTTVQR</sequence>
<comment type="caution">
    <text evidence="2">The sequence shown here is derived from an EMBL/GenBank/DDBJ whole genome shotgun (WGS) entry which is preliminary data.</text>
</comment>
<protein>
    <submittedName>
        <fullName evidence="2">Uncharacterized protein</fullName>
    </submittedName>
</protein>
<organism evidence="2 3">
    <name type="scientific">Actinoplanes utahensis</name>
    <dbReference type="NCBI Taxonomy" id="1869"/>
    <lineage>
        <taxon>Bacteria</taxon>
        <taxon>Bacillati</taxon>
        <taxon>Actinomycetota</taxon>
        <taxon>Actinomycetes</taxon>
        <taxon>Micromonosporales</taxon>
        <taxon>Micromonosporaceae</taxon>
        <taxon>Actinoplanes</taxon>
    </lineage>
</organism>
<keyword evidence="1" id="KW-0472">Membrane</keyword>
<dbReference type="AlphaFoldDB" id="A0A0A6URE1"/>
<keyword evidence="1" id="KW-0812">Transmembrane</keyword>
<dbReference type="EMBL" id="JRTT01000010">
    <property type="protein sequence ID" value="KHD77593.1"/>
    <property type="molecule type" value="Genomic_DNA"/>
</dbReference>
<feature type="transmembrane region" description="Helical" evidence="1">
    <location>
        <begin position="110"/>
        <end position="130"/>
    </location>
</feature>
<dbReference type="Proteomes" id="UP000054537">
    <property type="component" value="Unassembled WGS sequence"/>
</dbReference>